<organism evidence="3">
    <name type="scientific">Clastoptera arizonana</name>
    <name type="common">Arizona spittle bug</name>
    <dbReference type="NCBI Taxonomy" id="38151"/>
    <lineage>
        <taxon>Eukaryota</taxon>
        <taxon>Metazoa</taxon>
        <taxon>Ecdysozoa</taxon>
        <taxon>Arthropoda</taxon>
        <taxon>Hexapoda</taxon>
        <taxon>Insecta</taxon>
        <taxon>Pterygota</taxon>
        <taxon>Neoptera</taxon>
        <taxon>Paraneoptera</taxon>
        <taxon>Hemiptera</taxon>
        <taxon>Auchenorrhyncha</taxon>
        <taxon>Cercopoidea</taxon>
        <taxon>Clastopteridae</taxon>
        <taxon>Clastoptera</taxon>
    </lineage>
</organism>
<dbReference type="InterPro" id="IPR055450">
    <property type="entry name" value="AP5Z1_ARM"/>
</dbReference>
<proteinExistence type="predicted"/>
<reference evidence="3" key="1">
    <citation type="submission" date="2015-12" db="EMBL/GenBank/DDBJ databases">
        <title>De novo transcriptome assembly of four potential Pierce s Disease insect vectors from Arizona vineyards.</title>
        <authorList>
            <person name="Tassone E.E."/>
        </authorList>
    </citation>
    <scope>NUCLEOTIDE SEQUENCE</scope>
</reference>
<evidence type="ECO:0000259" key="2">
    <source>
        <dbReference type="Pfam" id="PF25154"/>
    </source>
</evidence>
<dbReference type="GO" id="GO:0044599">
    <property type="term" value="C:AP-5 adaptor complex"/>
    <property type="evidence" value="ECO:0007669"/>
    <property type="project" value="InterPro"/>
</dbReference>
<dbReference type="InterPro" id="IPR056856">
    <property type="entry name" value="TPR_AP5Z1_C"/>
</dbReference>
<evidence type="ECO:0000313" key="3">
    <source>
        <dbReference type="EMBL" id="JAS08386.1"/>
    </source>
</evidence>
<dbReference type="PANTHER" id="PTHR46488:SF1">
    <property type="entry name" value="AP-5 COMPLEX SUBUNIT ZETA-1"/>
    <property type="match status" value="1"/>
</dbReference>
<evidence type="ECO:0000259" key="1">
    <source>
        <dbReference type="Pfam" id="PF14764"/>
    </source>
</evidence>
<dbReference type="AlphaFoldDB" id="A0A1B6C4G4"/>
<dbReference type="Pfam" id="PF14764">
    <property type="entry name" value="SPG48"/>
    <property type="match status" value="1"/>
</dbReference>
<accession>A0A1B6C4G4</accession>
<protein>
    <submittedName>
        <fullName evidence="3">Uncharacterized protein</fullName>
    </submittedName>
</protein>
<feature type="domain" description="AP-5 complex subunit zeta-1 C-terminal TPR" evidence="2">
    <location>
        <begin position="383"/>
        <end position="685"/>
    </location>
</feature>
<dbReference type="InterPro" id="IPR028222">
    <property type="entry name" value="AP5Z1"/>
</dbReference>
<sequence>MKLLSYYRNLPSQHINTLWDCVYKDGVKAEKIREILLFYIHHHTCLPPLQKVFDTLLITLTGKLPSKKMKLLLFQCVEEICAWLDPECIVNTVRLLSNKTTAVEFLSCFSINSNIPSLIESDYLRLLSFTNNQMISLEDGCKILTFVLSTCPQSLVRTLTQQMIPWLHYTKDQPVGQGLSKTTSRGIDDATAKGLFTALTLTNRITENHIWCTTVFSSLRSFLSRPEIKHHLLSDFLDVILDHCKALVNQCSEKTTNIIDRQLQSTVLQETVHILSNLAQLNTNLLIDCLVIIEVIETHAIKTKDTATCICVWKFFVKFGNHSELTTLCLDDFISRNFTQGNFSYDISTFILDHAEVLEPFLCKYFPNLLKVIATHPSSLVEEYVEIVQHLVHEEKLGSEVLHGLLDLPVLSATICLQQSQILRQAGFKDPVLGTMFESVLSKHKSIYSYFMRNSALPSLFSNIFSEYPEYFSSLKDLTNYGLVKTCSQIVPLLFQSFFKEALKNKNLCEQFLPILLQRTALIFQVPGYQQSIIKHIAKTIEAIIIKHPNLVSEPCVLQFLSVTSNSINYSVVYTHLLSAIGKCSDRWNMISEYFDTIECCMYEVLADKQPHPLALLNLMTNTLAKLSSRNVHLIPRTLNALDKVNRQVQASDVDKVIVKQHNEELKNLLHNPYIANTVLANPSKQDMFLMNVILFLNNLPKQL</sequence>
<name>A0A1B6C4G4_9HEMI</name>
<gene>
    <name evidence="3" type="ORF">g.14350</name>
</gene>
<feature type="domain" description="AP-5 complex subunit zeta-1 ARM repeats" evidence="1">
    <location>
        <begin position="263"/>
        <end position="371"/>
    </location>
</feature>
<dbReference type="EMBL" id="GEDC01028912">
    <property type="protein sequence ID" value="JAS08386.1"/>
    <property type="molecule type" value="Transcribed_RNA"/>
</dbReference>
<dbReference type="Pfam" id="PF25154">
    <property type="entry name" value="TPR_AP5Z1_C"/>
    <property type="match status" value="1"/>
</dbReference>
<dbReference type="PANTHER" id="PTHR46488">
    <property type="entry name" value="AP-5 COMPLEX SUBUNIT ZETA-1"/>
    <property type="match status" value="1"/>
</dbReference>